<proteinExistence type="predicted"/>
<accession>A0A2V3ZT92</accession>
<protein>
    <submittedName>
        <fullName evidence="1">Uncharacterized protein</fullName>
    </submittedName>
</protein>
<gene>
    <name evidence="1" type="ORF">DF185_19980</name>
</gene>
<keyword evidence="2" id="KW-1185">Reference proteome</keyword>
<dbReference type="RefSeq" id="WP_110362979.1">
    <property type="nucleotide sequence ID" value="NZ_QFLI01000011.1"/>
</dbReference>
<name>A0A2V3ZT92_9BACT</name>
<organism evidence="1 2">
    <name type="scientific">Marinifilum breve</name>
    <dbReference type="NCBI Taxonomy" id="2184082"/>
    <lineage>
        <taxon>Bacteria</taxon>
        <taxon>Pseudomonadati</taxon>
        <taxon>Bacteroidota</taxon>
        <taxon>Bacteroidia</taxon>
        <taxon>Marinilabiliales</taxon>
        <taxon>Marinifilaceae</taxon>
    </lineage>
</organism>
<comment type="caution">
    <text evidence="1">The sequence shown here is derived from an EMBL/GenBank/DDBJ whole genome shotgun (WGS) entry which is preliminary data.</text>
</comment>
<evidence type="ECO:0000313" key="2">
    <source>
        <dbReference type="Proteomes" id="UP000248079"/>
    </source>
</evidence>
<dbReference type="Proteomes" id="UP000248079">
    <property type="component" value="Unassembled WGS sequence"/>
</dbReference>
<reference evidence="1 2" key="1">
    <citation type="submission" date="2018-05" db="EMBL/GenBank/DDBJ databases">
        <title>Marinifilum breve JC075T sp. nov., a marine bacterium isolated from Yongle Blue Hole in the South China Sea.</title>
        <authorList>
            <person name="Fu T."/>
        </authorList>
    </citation>
    <scope>NUCLEOTIDE SEQUENCE [LARGE SCALE GENOMIC DNA]</scope>
    <source>
        <strain evidence="1 2">JC075</strain>
    </source>
</reference>
<dbReference type="OrthoDB" id="1028986at2"/>
<dbReference type="EMBL" id="QFLI01000011">
    <property type="protein sequence ID" value="PXX96922.1"/>
    <property type="molecule type" value="Genomic_DNA"/>
</dbReference>
<dbReference type="AlphaFoldDB" id="A0A2V3ZT92"/>
<evidence type="ECO:0000313" key="1">
    <source>
        <dbReference type="EMBL" id="PXX96922.1"/>
    </source>
</evidence>
<sequence>MSNEGISNFLPKEYNRDIKKWQVATKKELSAMVSRLDIRGKQKLLMKVKSAKGLKGVLDRINKEGILANDIVSNSSKTEGVVFRVGFSFPKQGLFMLKGVSSGHKLSSPRRKEDWANPVLDSRIGILADMVVKHQADASVNAMQISRLK</sequence>